<dbReference type="InterPro" id="IPR028098">
    <property type="entry name" value="Glyco_trans_4-like_N"/>
</dbReference>
<dbReference type="PANTHER" id="PTHR45947:SF3">
    <property type="entry name" value="SULFOQUINOVOSYL TRANSFERASE SQD2"/>
    <property type="match status" value="1"/>
</dbReference>
<dbReference type="SUPFAM" id="SSF53756">
    <property type="entry name" value="UDP-Glycosyltransferase/glycogen phosphorylase"/>
    <property type="match status" value="1"/>
</dbReference>
<keyword evidence="3" id="KW-0808">Transferase</keyword>
<name>A0A1M7KFE6_9BACT</name>
<evidence type="ECO:0000259" key="2">
    <source>
        <dbReference type="Pfam" id="PF13439"/>
    </source>
</evidence>
<organism evidence="3 4">
    <name type="scientific">Cyclobacterium lianum</name>
    <dbReference type="NCBI Taxonomy" id="388280"/>
    <lineage>
        <taxon>Bacteria</taxon>
        <taxon>Pseudomonadati</taxon>
        <taxon>Bacteroidota</taxon>
        <taxon>Cytophagia</taxon>
        <taxon>Cytophagales</taxon>
        <taxon>Cyclobacteriaceae</taxon>
        <taxon>Cyclobacterium</taxon>
    </lineage>
</organism>
<protein>
    <submittedName>
        <fullName evidence="3">Glycosyltransferase involved in cell wall bisynthesis</fullName>
    </submittedName>
</protein>
<dbReference type="InterPro" id="IPR001296">
    <property type="entry name" value="Glyco_trans_1"/>
</dbReference>
<sequence>MKLLLITNMYPAPEQPSSGVFIKEQIEDVQNEIDLEVDVFLIDGINRGKFEYLKSIFTIPYQLSRKKYDAIHVHYGISGLFLLFFRPKIKKFMTLHGCDIQDWGSNFWNVWITKKIIKNVDLVYVQNQKMKSVVEKINPNVEIMPCGTNSSFFAPPPNFNKKAKSDFLILFPGSPKRTVKNYPLFLEVMRTVEELGIQNIQHLCLENMSREQVKDAMLNADCLLMTSISEGSPQVIKEALYCDLPIVSVPVGDVADMLAGIPKCKVANTFDKLELARLLKSTLSEDYAPIRESFMTKNQYNNQYASKRLARRYSEVNDRETTLRVIGNKSLVE</sequence>
<dbReference type="InterPro" id="IPR050194">
    <property type="entry name" value="Glycosyltransferase_grp1"/>
</dbReference>
<gene>
    <name evidence="3" type="ORF">SAMN04488057_102432</name>
</gene>
<keyword evidence="4" id="KW-1185">Reference proteome</keyword>
<dbReference type="Pfam" id="PF00534">
    <property type="entry name" value="Glycos_transf_1"/>
    <property type="match status" value="1"/>
</dbReference>
<dbReference type="PANTHER" id="PTHR45947">
    <property type="entry name" value="SULFOQUINOVOSYL TRANSFERASE SQD2"/>
    <property type="match status" value="1"/>
</dbReference>
<accession>A0A1M7KFE6</accession>
<feature type="domain" description="Glycosyltransferase subfamily 4-like N-terminal" evidence="2">
    <location>
        <begin position="52"/>
        <end position="150"/>
    </location>
</feature>
<reference evidence="3 4" key="1">
    <citation type="submission" date="2016-11" db="EMBL/GenBank/DDBJ databases">
        <authorList>
            <person name="Jaros S."/>
            <person name="Januszkiewicz K."/>
            <person name="Wedrychowicz H."/>
        </authorList>
    </citation>
    <scope>NUCLEOTIDE SEQUENCE [LARGE SCALE GENOMIC DNA]</scope>
    <source>
        <strain evidence="3 4">CGMCC 1.6102</strain>
    </source>
</reference>
<feature type="domain" description="Glycosyl transferase family 1" evidence="1">
    <location>
        <begin position="192"/>
        <end position="259"/>
    </location>
</feature>
<dbReference type="STRING" id="388280.SAMN04488057_102432"/>
<dbReference type="Proteomes" id="UP000184513">
    <property type="component" value="Unassembled WGS sequence"/>
</dbReference>
<dbReference type="Gene3D" id="3.40.50.2000">
    <property type="entry name" value="Glycogen Phosphorylase B"/>
    <property type="match status" value="2"/>
</dbReference>
<evidence type="ECO:0000313" key="4">
    <source>
        <dbReference type="Proteomes" id="UP000184513"/>
    </source>
</evidence>
<dbReference type="EMBL" id="FRCY01000002">
    <property type="protein sequence ID" value="SHM64066.1"/>
    <property type="molecule type" value="Genomic_DNA"/>
</dbReference>
<evidence type="ECO:0000313" key="3">
    <source>
        <dbReference type="EMBL" id="SHM64066.1"/>
    </source>
</evidence>
<dbReference type="AlphaFoldDB" id="A0A1M7KFE6"/>
<dbReference type="Pfam" id="PF13439">
    <property type="entry name" value="Glyco_transf_4"/>
    <property type="match status" value="1"/>
</dbReference>
<evidence type="ECO:0000259" key="1">
    <source>
        <dbReference type="Pfam" id="PF00534"/>
    </source>
</evidence>
<proteinExistence type="predicted"/>
<dbReference type="GO" id="GO:0016757">
    <property type="term" value="F:glycosyltransferase activity"/>
    <property type="evidence" value="ECO:0007669"/>
    <property type="project" value="InterPro"/>
</dbReference>